<reference evidence="2" key="1">
    <citation type="journal article" date="2019" name="Int. J. Syst. Evol. Microbiol.">
        <title>The Global Catalogue of Microorganisms (GCM) 10K type strain sequencing project: providing services to taxonomists for standard genome sequencing and annotation.</title>
        <authorList>
            <consortium name="The Broad Institute Genomics Platform"/>
            <consortium name="The Broad Institute Genome Sequencing Center for Infectious Disease"/>
            <person name="Wu L."/>
            <person name="Ma J."/>
        </authorList>
    </citation>
    <scope>NUCLEOTIDE SEQUENCE [LARGE SCALE GENOMIC DNA]</scope>
    <source>
        <strain evidence="2">ZS-22-S1</strain>
    </source>
</reference>
<dbReference type="RefSeq" id="WP_378055945.1">
    <property type="nucleotide sequence ID" value="NZ_JBHSIS010000005.1"/>
</dbReference>
<dbReference type="Proteomes" id="UP001595859">
    <property type="component" value="Unassembled WGS sequence"/>
</dbReference>
<comment type="caution">
    <text evidence="1">The sequence shown here is derived from an EMBL/GenBank/DDBJ whole genome shotgun (WGS) entry which is preliminary data.</text>
</comment>
<keyword evidence="2" id="KW-1185">Reference proteome</keyword>
<evidence type="ECO:0000313" key="2">
    <source>
        <dbReference type="Proteomes" id="UP001595859"/>
    </source>
</evidence>
<gene>
    <name evidence="1" type="ORF">ACFPCV_10765</name>
</gene>
<name>A0ABV9RZB7_9PSEU</name>
<accession>A0ABV9RZB7</accession>
<organism evidence="1 2">
    <name type="scientific">Actinophytocola glycyrrhizae</name>
    <dbReference type="NCBI Taxonomy" id="2044873"/>
    <lineage>
        <taxon>Bacteria</taxon>
        <taxon>Bacillati</taxon>
        <taxon>Actinomycetota</taxon>
        <taxon>Actinomycetes</taxon>
        <taxon>Pseudonocardiales</taxon>
        <taxon>Pseudonocardiaceae</taxon>
    </lineage>
</organism>
<sequence length="113" mass="12743">MADLGWGYADQTSQPGAIYPLYDHFCANNNAANKCPGYEYNHYVSAGDGIYHPEWKVQGAPSVLDCQPGMIRVFRILERPEGDAGPVHTYKVVREPEQQSWAWNEPLGCLWPM</sequence>
<evidence type="ECO:0000313" key="1">
    <source>
        <dbReference type="EMBL" id="MFC4853984.1"/>
    </source>
</evidence>
<dbReference type="EMBL" id="JBHSIS010000005">
    <property type="protein sequence ID" value="MFC4853984.1"/>
    <property type="molecule type" value="Genomic_DNA"/>
</dbReference>
<proteinExistence type="predicted"/>
<protein>
    <submittedName>
        <fullName evidence="1">Uncharacterized protein</fullName>
    </submittedName>
</protein>